<evidence type="ECO:0000259" key="2">
    <source>
        <dbReference type="Pfam" id="PF07596"/>
    </source>
</evidence>
<dbReference type="InterPro" id="IPR011453">
    <property type="entry name" value="DUF1559"/>
</dbReference>
<dbReference type="Pfam" id="PF07963">
    <property type="entry name" value="N_methyl"/>
    <property type="match status" value="1"/>
</dbReference>
<keyword evidence="1" id="KW-0812">Transmembrane</keyword>
<sequence>MTSSVSRVRFAAFTLVELLVVIAIIGVLVGLLSPAVQSVRETSRRAACQARLLPIGLAIHGYHDRWMHFPVGTILDEGIAGPIESTASGNHHNWIGRLLDLMDQPNIAKRIDRSVSIYDEANQPVLQLEYDGFRCPSSVSNLGNASSYVGLHHPTEKPIDATDHGVFLLNTKISRDDVTDGLSSTAFVSEKLIHLDDLGWLSGTRATLRNAGGGIQASIDRFEKRPPNVVGSIGSLHPAGAHVLFGSGQVRFQSNETDPRIMEQMIDRRDGQLPLQYQSIETLRQQSL</sequence>
<keyword evidence="4" id="KW-1185">Reference proteome</keyword>
<feature type="transmembrane region" description="Helical" evidence="1">
    <location>
        <begin position="12"/>
        <end position="36"/>
    </location>
</feature>
<evidence type="ECO:0000313" key="3">
    <source>
        <dbReference type="EMBL" id="MCC9641128.1"/>
    </source>
</evidence>
<protein>
    <submittedName>
        <fullName evidence="3">DUF1559 domain-containing protein</fullName>
    </submittedName>
</protein>
<evidence type="ECO:0000256" key="1">
    <source>
        <dbReference type="SAM" id="Phobius"/>
    </source>
</evidence>
<keyword evidence="1" id="KW-0472">Membrane</keyword>
<evidence type="ECO:0000313" key="4">
    <source>
        <dbReference type="Proteomes" id="UP001430306"/>
    </source>
</evidence>
<dbReference type="NCBIfam" id="TIGR02532">
    <property type="entry name" value="IV_pilin_GFxxxE"/>
    <property type="match status" value="1"/>
</dbReference>
<dbReference type="InterPro" id="IPR045584">
    <property type="entry name" value="Pilin-like"/>
</dbReference>
<comment type="caution">
    <text evidence="3">The sequence shown here is derived from an EMBL/GenBank/DDBJ whole genome shotgun (WGS) entry which is preliminary data.</text>
</comment>
<name>A0ABS8NE64_9BACT</name>
<gene>
    <name evidence="3" type="ORF">LOC71_02505</name>
</gene>
<keyword evidence="1" id="KW-1133">Transmembrane helix</keyword>
<dbReference type="SUPFAM" id="SSF54523">
    <property type="entry name" value="Pili subunits"/>
    <property type="match status" value="1"/>
</dbReference>
<proteinExistence type="predicted"/>
<dbReference type="InterPro" id="IPR012902">
    <property type="entry name" value="N_methyl_site"/>
</dbReference>
<accession>A0ABS8NE64</accession>
<feature type="domain" description="DUF1559" evidence="2">
    <location>
        <begin position="37"/>
        <end position="259"/>
    </location>
</feature>
<dbReference type="PANTHER" id="PTHR30093">
    <property type="entry name" value="GENERAL SECRETION PATHWAY PROTEIN G"/>
    <property type="match status" value="1"/>
</dbReference>
<organism evidence="3 4">
    <name type="scientific">Rhodopirellula halodulae</name>
    <dbReference type="NCBI Taxonomy" id="2894198"/>
    <lineage>
        <taxon>Bacteria</taxon>
        <taxon>Pseudomonadati</taxon>
        <taxon>Planctomycetota</taxon>
        <taxon>Planctomycetia</taxon>
        <taxon>Pirellulales</taxon>
        <taxon>Pirellulaceae</taxon>
        <taxon>Rhodopirellula</taxon>
    </lineage>
</organism>
<reference evidence="3" key="1">
    <citation type="submission" date="2021-11" db="EMBL/GenBank/DDBJ databases">
        <title>Genome sequence.</title>
        <authorList>
            <person name="Sun Q."/>
        </authorList>
    </citation>
    <scope>NUCLEOTIDE SEQUENCE</scope>
    <source>
        <strain evidence="3">JC740</strain>
    </source>
</reference>
<dbReference type="PANTHER" id="PTHR30093:SF2">
    <property type="entry name" value="TYPE II SECRETION SYSTEM PROTEIN H"/>
    <property type="match status" value="1"/>
</dbReference>
<dbReference type="Proteomes" id="UP001430306">
    <property type="component" value="Unassembled WGS sequence"/>
</dbReference>
<dbReference type="EMBL" id="JAJKFW010000004">
    <property type="protein sequence ID" value="MCC9641128.1"/>
    <property type="molecule type" value="Genomic_DNA"/>
</dbReference>
<dbReference type="Pfam" id="PF07596">
    <property type="entry name" value="SBP_bac_10"/>
    <property type="match status" value="1"/>
</dbReference>
<dbReference type="Gene3D" id="3.30.700.10">
    <property type="entry name" value="Glycoprotein, Type 4 Pilin"/>
    <property type="match status" value="1"/>
</dbReference>